<evidence type="ECO:0000259" key="1">
    <source>
        <dbReference type="Pfam" id="PF13336"/>
    </source>
</evidence>
<dbReference type="RefSeq" id="WP_123421423.1">
    <property type="nucleotide sequence ID" value="NZ_RJUL01000004.1"/>
</dbReference>
<feature type="domain" description="Acetyl-CoA hydrolase/transferase C-terminal" evidence="1">
    <location>
        <begin position="412"/>
        <end position="575"/>
    </location>
</feature>
<dbReference type="EMBL" id="RJUL01000004">
    <property type="protein sequence ID" value="ROQ27633.1"/>
    <property type="molecule type" value="Genomic_DNA"/>
</dbReference>
<dbReference type="InterPro" id="IPR037171">
    <property type="entry name" value="NagB/RpiA_transferase-like"/>
</dbReference>
<name>A0A3N1PGA3_9GAMM</name>
<evidence type="ECO:0000313" key="3">
    <source>
        <dbReference type="Proteomes" id="UP000268033"/>
    </source>
</evidence>
<protein>
    <submittedName>
        <fullName evidence="2">Acyl-CoA hydrolase</fullName>
    </submittedName>
</protein>
<dbReference type="GO" id="GO:0016787">
    <property type="term" value="F:hydrolase activity"/>
    <property type="evidence" value="ECO:0007669"/>
    <property type="project" value="UniProtKB-KW"/>
</dbReference>
<dbReference type="PANTHER" id="PTHR21432:SF20">
    <property type="entry name" value="ACETYL-COA HYDROLASE"/>
    <property type="match status" value="1"/>
</dbReference>
<dbReference type="GO" id="GO:0008775">
    <property type="term" value="F:acetate CoA-transferase activity"/>
    <property type="evidence" value="ECO:0007669"/>
    <property type="project" value="InterPro"/>
</dbReference>
<dbReference type="GO" id="GO:0006083">
    <property type="term" value="P:acetate metabolic process"/>
    <property type="evidence" value="ECO:0007669"/>
    <property type="project" value="InterPro"/>
</dbReference>
<dbReference type="Gene3D" id="3.40.1080.20">
    <property type="entry name" value="Acetyl-CoA hydrolase/transferase C-terminal domain"/>
    <property type="match status" value="1"/>
</dbReference>
<dbReference type="Gene3D" id="3.30.750.70">
    <property type="entry name" value="4-hydroxybutyrate coenzyme like domains"/>
    <property type="match status" value="1"/>
</dbReference>
<dbReference type="Proteomes" id="UP000268033">
    <property type="component" value="Unassembled WGS sequence"/>
</dbReference>
<dbReference type="SUPFAM" id="SSF100950">
    <property type="entry name" value="NagB/RpiA/CoA transferase-like"/>
    <property type="match status" value="1"/>
</dbReference>
<dbReference type="InterPro" id="IPR038460">
    <property type="entry name" value="AcetylCoA_hyd_C_sf"/>
</dbReference>
<organism evidence="2 3">
    <name type="scientific">Gallaecimonas pentaromativorans</name>
    <dbReference type="NCBI Taxonomy" id="584787"/>
    <lineage>
        <taxon>Bacteria</taxon>
        <taxon>Pseudomonadati</taxon>
        <taxon>Pseudomonadota</taxon>
        <taxon>Gammaproteobacteria</taxon>
        <taxon>Enterobacterales</taxon>
        <taxon>Gallaecimonadaceae</taxon>
        <taxon>Gallaecimonas</taxon>
    </lineage>
</organism>
<dbReference type="PANTHER" id="PTHR21432">
    <property type="entry name" value="ACETYL-COA HYDROLASE-RELATED"/>
    <property type="match status" value="1"/>
</dbReference>
<accession>A0A3N1PGA3</accession>
<proteinExistence type="predicted"/>
<gene>
    <name evidence="2" type="ORF">EDC28_104286</name>
</gene>
<keyword evidence="2" id="KW-0378">Hydrolase</keyword>
<dbReference type="Pfam" id="PF13336">
    <property type="entry name" value="AcetylCoA_hyd_C"/>
    <property type="match status" value="1"/>
</dbReference>
<evidence type="ECO:0000313" key="2">
    <source>
        <dbReference type="EMBL" id="ROQ27633.1"/>
    </source>
</evidence>
<comment type="caution">
    <text evidence="2">The sequence shown here is derived from an EMBL/GenBank/DDBJ whole genome shotgun (WGS) entry which is preliminary data.</text>
</comment>
<sequence>MQQGLMEQIEAQLGPNWVVGAPLGVGKANRLLNALYRHAKAHPHIKLTLITALSLNPPVGKSFLEERFMAPLRERVWRGYPRLEYLDDRESGTLPANIEVLEFYTRSGAILHNPRAQQHYISSNYTHAGRDILARGINLLVQAVAKHPDGHRYSLGSNPDLTLDVAPAMHQAERPTLVIGEVNPQMPYLGNDAEVAPEFFDLIVDDNDDGYPLFATPQEPIGLIDYAIGLRASTLVEDGGTLQVGIGALADAAVKGLLLRQDSPTDYHAMLGALDEPPRPPLNEGLYVASELISYPVYRLFEKGLVRRRVYEDETLQQLVNDNVLGDVLPADTFSRLVAAGALPAVLSERHLAWLERFNIADITLHEDRLHLGSAALANDLTDAATLAFLNAHSAGRELAGGIALHGAFFIGPSAFYKALHALPEARRALIGMTSVSEVNRIYTHYRLEQLQRQKARFINITMKATLLGHAVSDQLADGQVVSGVGGQYNFVSMAHQLPDGRSVLLVKATRGSGKSLESNIVWEYPHSTIPRHLRDVFISEYGIAELRGKTDSECIEAMIKIADSRFQDALIAKAKAAGKLPAAYQLPAQYRNNLPATLENALAPFRGKLEPLPFGSELTDAELELARRLGGLKKSASSVTGKLALCWQALTASASSEGDKALAYLGLTAPANLKERIFQRLVLSLYR</sequence>
<dbReference type="InterPro" id="IPR026888">
    <property type="entry name" value="AcetylCoA_hyd_C"/>
</dbReference>
<keyword evidence="3" id="KW-1185">Reference proteome</keyword>
<reference evidence="2 3" key="1">
    <citation type="submission" date="2018-11" db="EMBL/GenBank/DDBJ databases">
        <title>Genomic Encyclopedia of Type Strains, Phase IV (KMG-IV): sequencing the most valuable type-strain genomes for metagenomic binning, comparative biology and taxonomic classification.</title>
        <authorList>
            <person name="Goeker M."/>
        </authorList>
    </citation>
    <scope>NUCLEOTIDE SEQUENCE [LARGE SCALE GENOMIC DNA]</scope>
    <source>
        <strain evidence="2 3">DSM 21945</strain>
    </source>
</reference>
<dbReference type="Gene3D" id="3.40.1080.10">
    <property type="entry name" value="Glutaconate Coenzyme A-transferase"/>
    <property type="match status" value="1"/>
</dbReference>
<dbReference type="STRING" id="584787.GCA_001247655_01151"/>
<dbReference type="AlphaFoldDB" id="A0A3N1PGA3"/>
<dbReference type="InterPro" id="IPR046433">
    <property type="entry name" value="ActCoA_hydro"/>
</dbReference>